<dbReference type="PhylomeDB" id="A0A068TX00"/>
<accession>A0A068TX00</accession>
<name>A0A068TX00_COFCA</name>
<keyword evidence="2" id="KW-1185">Reference proteome</keyword>
<dbReference type="InterPro" id="IPR006461">
    <property type="entry name" value="PLAC_motif_containing"/>
</dbReference>
<dbReference type="Pfam" id="PF04749">
    <property type="entry name" value="PLAC8"/>
    <property type="match status" value="1"/>
</dbReference>
<proteinExistence type="predicted"/>
<dbReference type="Proteomes" id="UP000295252">
    <property type="component" value="Chromosome III"/>
</dbReference>
<dbReference type="Gramene" id="CDP00820">
    <property type="protein sequence ID" value="CDP00820"/>
    <property type="gene ID" value="GSCOC_T00032916001"/>
</dbReference>
<organism evidence="1 2">
    <name type="scientific">Coffea canephora</name>
    <name type="common">Robusta coffee</name>
    <dbReference type="NCBI Taxonomy" id="49390"/>
    <lineage>
        <taxon>Eukaryota</taxon>
        <taxon>Viridiplantae</taxon>
        <taxon>Streptophyta</taxon>
        <taxon>Embryophyta</taxon>
        <taxon>Tracheophyta</taxon>
        <taxon>Spermatophyta</taxon>
        <taxon>Magnoliopsida</taxon>
        <taxon>eudicotyledons</taxon>
        <taxon>Gunneridae</taxon>
        <taxon>Pentapetalae</taxon>
        <taxon>asterids</taxon>
        <taxon>lamiids</taxon>
        <taxon>Gentianales</taxon>
        <taxon>Rubiaceae</taxon>
        <taxon>Ixoroideae</taxon>
        <taxon>Gardenieae complex</taxon>
        <taxon>Bertiereae - Coffeeae clade</taxon>
        <taxon>Coffeeae</taxon>
        <taxon>Coffea</taxon>
    </lineage>
</organism>
<dbReference type="STRING" id="49390.A0A068TX00"/>
<evidence type="ECO:0000313" key="1">
    <source>
        <dbReference type="EMBL" id="CDP00820.1"/>
    </source>
</evidence>
<dbReference type="AlphaFoldDB" id="A0A068TX00"/>
<dbReference type="OrthoDB" id="1045822at2759"/>
<gene>
    <name evidence="1" type="ORF">GSCOC_T00032916001</name>
</gene>
<dbReference type="EMBL" id="HG739089">
    <property type="protein sequence ID" value="CDP00820.1"/>
    <property type="molecule type" value="Genomic_DNA"/>
</dbReference>
<dbReference type="PANTHER" id="PTHR15907">
    <property type="entry name" value="DUF614 FAMILY PROTEIN-RELATED"/>
    <property type="match status" value="1"/>
</dbReference>
<dbReference type="OMA" id="CCYTCWC"/>
<sequence length="168" mass="18716">MYSSNESDLQKSQPPQNHYNYHSTEAIAPANIPGTWSTGLYDCFSDVPNCCLTLWCPCVTLGRIAEIVDKGSTSREACGALYAVLNILGCACLHSRLYRSRLRKQYNLPATPCGDCLVHFFCEPCALCQEHRELKNRGFDMSLGWQENMEKQNAGVTMAPIVQGGMDR</sequence>
<protein>
    <submittedName>
        <fullName evidence="1">Uncharacterized protein</fullName>
    </submittedName>
</protein>
<dbReference type="NCBIfam" id="TIGR01571">
    <property type="entry name" value="A_thal_Cys_rich"/>
    <property type="match status" value="1"/>
</dbReference>
<evidence type="ECO:0000313" key="2">
    <source>
        <dbReference type="Proteomes" id="UP000295252"/>
    </source>
</evidence>
<dbReference type="InParanoid" id="A0A068TX00"/>
<reference evidence="2" key="1">
    <citation type="journal article" date="2014" name="Science">
        <title>The coffee genome provides insight into the convergent evolution of caffeine biosynthesis.</title>
        <authorList>
            <person name="Denoeud F."/>
            <person name="Carretero-Paulet L."/>
            <person name="Dereeper A."/>
            <person name="Droc G."/>
            <person name="Guyot R."/>
            <person name="Pietrella M."/>
            <person name="Zheng C."/>
            <person name="Alberti A."/>
            <person name="Anthony F."/>
            <person name="Aprea G."/>
            <person name="Aury J.M."/>
            <person name="Bento P."/>
            <person name="Bernard M."/>
            <person name="Bocs S."/>
            <person name="Campa C."/>
            <person name="Cenci A."/>
            <person name="Combes M.C."/>
            <person name="Crouzillat D."/>
            <person name="Da Silva C."/>
            <person name="Daddiego L."/>
            <person name="De Bellis F."/>
            <person name="Dussert S."/>
            <person name="Garsmeur O."/>
            <person name="Gayraud T."/>
            <person name="Guignon V."/>
            <person name="Jahn K."/>
            <person name="Jamilloux V."/>
            <person name="Joet T."/>
            <person name="Labadie K."/>
            <person name="Lan T."/>
            <person name="Leclercq J."/>
            <person name="Lepelley M."/>
            <person name="Leroy T."/>
            <person name="Li L.T."/>
            <person name="Librado P."/>
            <person name="Lopez L."/>
            <person name="Munoz A."/>
            <person name="Noel B."/>
            <person name="Pallavicini A."/>
            <person name="Perrotta G."/>
            <person name="Poncet V."/>
            <person name="Pot D."/>
            <person name="Priyono X."/>
            <person name="Rigoreau M."/>
            <person name="Rouard M."/>
            <person name="Rozas J."/>
            <person name="Tranchant-Dubreuil C."/>
            <person name="VanBuren R."/>
            <person name="Zhang Q."/>
            <person name="Andrade A.C."/>
            <person name="Argout X."/>
            <person name="Bertrand B."/>
            <person name="de Kochko A."/>
            <person name="Graziosi G."/>
            <person name="Henry R.J."/>
            <person name="Jayarama X."/>
            <person name="Ming R."/>
            <person name="Nagai C."/>
            <person name="Rounsley S."/>
            <person name="Sankoff D."/>
            <person name="Giuliano G."/>
            <person name="Albert V.A."/>
            <person name="Wincker P."/>
            <person name="Lashermes P."/>
        </authorList>
    </citation>
    <scope>NUCLEOTIDE SEQUENCE [LARGE SCALE GENOMIC DNA]</scope>
    <source>
        <strain evidence="2">cv. DH200-94</strain>
    </source>
</reference>